<keyword evidence="1" id="KW-1133">Transmembrane helix</keyword>
<accession>A0A5D2ZFE5</accession>
<evidence type="ECO:0000313" key="2">
    <source>
        <dbReference type="EMBL" id="TYJ36710.1"/>
    </source>
</evidence>
<organism evidence="2 3">
    <name type="scientific">Gossypium mustelinum</name>
    <name type="common">Cotton</name>
    <name type="synonym">Gossypium caicoense</name>
    <dbReference type="NCBI Taxonomy" id="34275"/>
    <lineage>
        <taxon>Eukaryota</taxon>
        <taxon>Viridiplantae</taxon>
        <taxon>Streptophyta</taxon>
        <taxon>Embryophyta</taxon>
        <taxon>Tracheophyta</taxon>
        <taxon>Spermatophyta</taxon>
        <taxon>Magnoliopsida</taxon>
        <taxon>eudicotyledons</taxon>
        <taxon>Gunneridae</taxon>
        <taxon>Pentapetalae</taxon>
        <taxon>rosids</taxon>
        <taxon>malvids</taxon>
        <taxon>Malvales</taxon>
        <taxon>Malvaceae</taxon>
        <taxon>Malvoideae</taxon>
        <taxon>Gossypium</taxon>
    </lineage>
</organism>
<evidence type="ECO:0000256" key="1">
    <source>
        <dbReference type="SAM" id="Phobius"/>
    </source>
</evidence>
<feature type="transmembrane region" description="Helical" evidence="1">
    <location>
        <begin position="54"/>
        <end position="73"/>
    </location>
</feature>
<keyword evidence="1" id="KW-0812">Transmembrane</keyword>
<dbReference type="AlphaFoldDB" id="A0A5D2ZFE5"/>
<keyword evidence="1" id="KW-0472">Membrane</keyword>
<proteinExistence type="predicted"/>
<name>A0A5D2ZFE5_GOSMU</name>
<dbReference type="Proteomes" id="UP000323597">
    <property type="component" value="Chromosome A05"/>
</dbReference>
<evidence type="ECO:0000313" key="3">
    <source>
        <dbReference type="Proteomes" id="UP000323597"/>
    </source>
</evidence>
<reference evidence="2 3" key="1">
    <citation type="submission" date="2019-07" db="EMBL/GenBank/DDBJ databases">
        <title>WGS assembly of Gossypium mustelinum.</title>
        <authorList>
            <person name="Chen Z.J."/>
            <person name="Sreedasyam A."/>
            <person name="Ando A."/>
            <person name="Song Q."/>
            <person name="De L."/>
            <person name="Hulse-Kemp A."/>
            <person name="Ding M."/>
            <person name="Ye W."/>
            <person name="Kirkbride R."/>
            <person name="Jenkins J."/>
            <person name="Plott C."/>
            <person name="Lovell J."/>
            <person name="Lin Y.-M."/>
            <person name="Vaughn R."/>
            <person name="Liu B."/>
            <person name="Li W."/>
            <person name="Simpson S."/>
            <person name="Scheffler B."/>
            <person name="Saski C."/>
            <person name="Grover C."/>
            <person name="Hu G."/>
            <person name="Conover J."/>
            <person name="Carlson J."/>
            <person name="Shu S."/>
            <person name="Boston L."/>
            <person name="Williams M."/>
            <person name="Peterson D."/>
            <person name="Mcgee K."/>
            <person name="Jones D."/>
            <person name="Wendel J."/>
            <person name="Stelly D."/>
            <person name="Grimwood J."/>
            <person name="Schmutz J."/>
        </authorList>
    </citation>
    <scope>NUCLEOTIDE SEQUENCE [LARGE SCALE GENOMIC DNA]</scope>
    <source>
        <strain evidence="2">1408120.09</strain>
    </source>
</reference>
<protein>
    <submittedName>
        <fullName evidence="2">Uncharacterized protein</fullName>
    </submittedName>
</protein>
<sequence length="76" mass="9124">MHIDIRAYLGRIINVNNIYLNYRKTMECFTQHTDCFLCTQVRSNSRFSCINHNIRSIMSALIIFFSFQHYLYFACT</sequence>
<gene>
    <name evidence="2" type="ORF">E1A91_A05G326800v1</name>
</gene>
<keyword evidence="3" id="KW-1185">Reference proteome</keyword>
<dbReference type="EMBL" id="CM017640">
    <property type="protein sequence ID" value="TYJ36710.1"/>
    <property type="molecule type" value="Genomic_DNA"/>
</dbReference>